<organism evidence="1 2">
    <name type="scientific">Gomphosphaeria aponina SAG 52.96 = DSM 107014</name>
    <dbReference type="NCBI Taxonomy" id="1521640"/>
    <lineage>
        <taxon>Bacteria</taxon>
        <taxon>Bacillati</taxon>
        <taxon>Cyanobacteriota</taxon>
        <taxon>Cyanophyceae</taxon>
        <taxon>Oscillatoriophycideae</taxon>
        <taxon>Chroococcales</taxon>
        <taxon>Gomphosphaeriaceae</taxon>
        <taxon>Gomphosphaeria</taxon>
    </lineage>
</organism>
<comment type="caution">
    <text evidence="1">The sequence shown here is derived from an EMBL/GenBank/DDBJ whole genome shotgun (WGS) entry which is preliminary data.</text>
</comment>
<sequence length="69" mass="7916">MKTINISIAFESLVSAIKSLNLEEQQKLLEILEEQIFAAEEEWENSPEIIAEVEEARQAYQAGDYQTIE</sequence>
<protein>
    <submittedName>
        <fullName evidence="1">Uncharacterized protein</fullName>
    </submittedName>
</protein>
<evidence type="ECO:0000313" key="2">
    <source>
        <dbReference type="Proteomes" id="UP000767446"/>
    </source>
</evidence>
<reference evidence="1" key="1">
    <citation type="submission" date="2021-02" db="EMBL/GenBank/DDBJ databases">
        <title>Metagenome analyses of Stigonema ocellatum DSM 106950, Chlorogloea purpurea SAG 13.99 and Gomphosphaeria aponina DSM 107014.</title>
        <authorList>
            <person name="Marter P."/>
            <person name="Huang S."/>
        </authorList>
    </citation>
    <scope>NUCLEOTIDE SEQUENCE</scope>
    <source>
        <strain evidence="1">JP213</strain>
    </source>
</reference>
<evidence type="ECO:0000313" key="1">
    <source>
        <dbReference type="EMBL" id="MBR8826993.1"/>
    </source>
</evidence>
<dbReference type="Proteomes" id="UP000767446">
    <property type="component" value="Unassembled WGS sequence"/>
</dbReference>
<dbReference type="EMBL" id="JADQBC010000017">
    <property type="protein sequence ID" value="MBR8826993.1"/>
    <property type="molecule type" value="Genomic_DNA"/>
</dbReference>
<gene>
    <name evidence="1" type="ORF">DSM107014_03645</name>
</gene>
<accession>A0A941JP17</accession>
<dbReference type="AlphaFoldDB" id="A0A941JP17"/>
<name>A0A941JP17_9CHRO</name>
<proteinExistence type="predicted"/>